<evidence type="ECO:0000313" key="3">
    <source>
        <dbReference type="EMBL" id="ORJ59301.1"/>
    </source>
</evidence>
<keyword evidence="4" id="KW-1185">Reference proteome</keyword>
<dbReference type="Proteomes" id="UP000193136">
    <property type="component" value="Unassembled WGS sequence"/>
</dbReference>
<evidence type="ECO:0000259" key="2">
    <source>
        <dbReference type="Pfam" id="PF08241"/>
    </source>
</evidence>
<sequence>MTANRIAAHYARQDLEATIMAAIEHAGVDLRHLSPQDLAPLDEFHVGGRRATLELARRLDLEAETRVLDVGCGLGGPSRCLALEFGCRVTGIDLSADYCRLAATFARHLGLDERVCYRQGNALDLPFADGSFDLLWTQHAAMNIADKAGLYAEMWRVLKPGGKLAIYDILSGEGGPVHFPVPWAREASISHLATAGQLRTHLETAGFQILDWRDTTAQGRDWFRRQGERIRKNGLPPLGIHLLLGDDFQQMARNQVRNLEEGRIALIEAIVKRP</sequence>
<dbReference type="STRING" id="1969733.B5V00_10430"/>
<dbReference type="OrthoDB" id="9777830at2"/>
<dbReference type="GO" id="GO:0032259">
    <property type="term" value="P:methylation"/>
    <property type="evidence" value="ECO:0007669"/>
    <property type="project" value="UniProtKB-KW"/>
</dbReference>
<comment type="caution">
    <text evidence="3">The sequence shown here is derived from an EMBL/GenBank/DDBJ whole genome shotgun (WGS) entry which is preliminary data.</text>
</comment>
<gene>
    <name evidence="3" type="ORF">B5V00_10430</name>
</gene>
<keyword evidence="1 3" id="KW-0808">Transferase</keyword>
<dbReference type="InterPro" id="IPR050447">
    <property type="entry name" value="Erg6_SMT_methyltransf"/>
</dbReference>
<feature type="domain" description="Methyltransferase type 11" evidence="2">
    <location>
        <begin position="68"/>
        <end position="166"/>
    </location>
</feature>
<reference evidence="3 4" key="1">
    <citation type="submission" date="2017-03" db="EMBL/GenBank/DDBJ databases">
        <title>Genome sequence of Geothermobacter sp. EPR-M, Deep-Sea Iron Reducer.</title>
        <authorList>
            <person name="Tully B."/>
            <person name="Savalia P."/>
            <person name="Abuyen K."/>
            <person name="Baughan C."/>
            <person name="Romero E."/>
            <person name="Ronkowski C."/>
            <person name="Torres B."/>
            <person name="Tremblay J."/>
            <person name="Trujillo A."/>
            <person name="Tyler M."/>
            <person name="Perez-Rodriguez I."/>
            <person name="Amend J."/>
        </authorList>
    </citation>
    <scope>NUCLEOTIDE SEQUENCE [LARGE SCALE GENOMIC DNA]</scope>
    <source>
        <strain evidence="3 4">EPR-M</strain>
    </source>
</reference>
<dbReference type="RefSeq" id="WP_085010731.1">
    <property type="nucleotide sequence ID" value="NZ_NAAD01000012.1"/>
</dbReference>
<evidence type="ECO:0000313" key="4">
    <source>
        <dbReference type="Proteomes" id="UP000193136"/>
    </source>
</evidence>
<dbReference type="InterPro" id="IPR029063">
    <property type="entry name" value="SAM-dependent_MTases_sf"/>
</dbReference>
<organism evidence="3 4">
    <name type="scientific">Geothermobacter hydrogeniphilus</name>
    <dbReference type="NCBI Taxonomy" id="1969733"/>
    <lineage>
        <taxon>Bacteria</taxon>
        <taxon>Pseudomonadati</taxon>
        <taxon>Thermodesulfobacteriota</taxon>
        <taxon>Desulfuromonadia</taxon>
        <taxon>Desulfuromonadales</taxon>
        <taxon>Geothermobacteraceae</taxon>
        <taxon>Geothermobacter</taxon>
    </lineage>
</organism>
<proteinExistence type="predicted"/>
<dbReference type="InterPro" id="IPR013216">
    <property type="entry name" value="Methyltransf_11"/>
</dbReference>
<protein>
    <submittedName>
        <fullName evidence="3">SAM-dependent methyltransferase</fullName>
    </submittedName>
</protein>
<evidence type="ECO:0000256" key="1">
    <source>
        <dbReference type="ARBA" id="ARBA00022679"/>
    </source>
</evidence>
<name>A0A1X0Y261_9BACT</name>
<dbReference type="SUPFAM" id="SSF53335">
    <property type="entry name" value="S-adenosyl-L-methionine-dependent methyltransferases"/>
    <property type="match status" value="1"/>
</dbReference>
<dbReference type="PANTHER" id="PTHR44068">
    <property type="entry name" value="ZGC:194242"/>
    <property type="match status" value="1"/>
</dbReference>
<dbReference type="Gene3D" id="3.40.50.150">
    <property type="entry name" value="Vaccinia Virus protein VP39"/>
    <property type="match status" value="1"/>
</dbReference>
<dbReference type="Pfam" id="PF08241">
    <property type="entry name" value="Methyltransf_11"/>
    <property type="match status" value="1"/>
</dbReference>
<dbReference type="AlphaFoldDB" id="A0A1X0Y261"/>
<accession>A0A1X0Y261</accession>
<dbReference type="GO" id="GO:0008757">
    <property type="term" value="F:S-adenosylmethionine-dependent methyltransferase activity"/>
    <property type="evidence" value="ECO:0007669"/>
    <property type="project" value="InterPro"/>
</dbReference>
<keyword evidence="3" id="KW-0489">Methyltransferase</keyword>
<dbReference type="CDD" id="cd02440">
    <property type="entry name" value="AdoMet_MTases"/>
    <property type="match status" value="1"/>
</dbReference>
<dbReference type="PANTHER" id="PTHR44068:SF11">
    <property type="entry name" value="GERANYL DIPHOSPHATE 2-C-METHYLTRANSFERASE"/>
    <property type="match status" value="1"/>
</dbReference>
<dbReference type="EMBL" id="NAAD01000012">
    <property type="protein sequence ID" value="ORJ59301.1"/>
    <property type="molecule type" value="Genomic_DNA"/>
</dbReference>